<protein>
    <recommendedName>
        <fullName evidence="2">SRR1-like domain-containing protein</fullName>
    </recommendedName>
</protein>
<accession>A0AAN7AHT6</accession>
<organism evidence="3 4">
    <name type="scientific">Podospora australis</name>
    <dbReference type="NCBI Taxonomy" id="1536484"/>
    <lineage>
        <taxon>Eukaryota</taxon>
        <taxon>Fungi</taxon>
        <taxon>Dikarya</taxon>
        <taxon>Ascomycota</taxon>
        <taxon>Pezizomycotina</taxon>
        <taxon>Sordariomycetes</taxon>
        <taxon>Sordariomycetidae</taxon>
        <taxon>Sordariales</taxon>
        <taxon>Podosporaceae</taxon>
        <taxon>Podospora</taxon>
    </lineage>
</organism>
<proteinExistence type="predicted"/>
<keyword evidence="4" id="KW-1185">Reference proteome</keyword>
<reference evidence="3" key="2">
    <citation type="submission" date="2023-05" db="EMBL/GenBank/DDBJ databases">
        <authorList>
            <consortium name="Lawrence Berkeley National Laboratory"/>
            <person name="Steindorff A."/>
            <person name="Hensen N."/>
            <person name="Bonometti L."/>
            <person name="Westerberg I."/>
            <person name="Brannstrom I.O."/>
            <person name="Guillou S."/>
            <person name="Cros-Aarteil S."/>
            <person name="Calhoun S."/>
            <person name="Haridas S."/>
            <person name="Kuo A."/>
            <person name="Mondo S."/>
            <person name="Pangilinan J."/>
            <person name="Riley R."/>
            <person name="Labutti K."/>
            <person name="Andreopoulos B."/>
            <person name="Lipzen A."/>
            <person name="Chen C."/>
            <person name="Yanf M."/>
            <person name="Daum C."/>
            <person name="Ng V."/>
            <person name="Clum A."/>
            <person name="Ohm R."/>
            <person name="Martin F."/>
            <person name="Silar P."/>
            <person name="Natvig D."/>
            <person name="Lalanne C."/>
            <person name="Gautier V."/>
            <person name="Ament-Velasquez S.L."/>
            <person name="Kruys A."/>
            <person name="Hutchinson M.I."/>
            <person name="Powell A.J."/>
            <person name="Barry K."/>
            <person name="Miller A.N."/>
            <person name="Grigoriev I.V."/>
            <person name="Debuchy R."/>
            <person name="Gladieux P."/>
            <person name="Thoren M.H."/>
            <person name="Johannesson H."/>
        </authorList>
    </citation>
    <scope>NUCLEOTIDE SEQUENCE</scope>
    <source>
        <strain evidence="3">PSN309</strain>
    </source>
</reference>
<dbReference type="InterPro" id="IPR012942">
    <property type="entry name" value="SRR1-like"/>
</dbReference>
<evidence type="ECO:0000259" key="2">
    <source>
        <dbReference type="Pfam" id="PF07985"/>
    </source>
</evidence>
<gene>
    <name evidence="3" type="ORF">QBC35DRAFT_450600</name>
</gene>
<feature type="domain" description="SRR1-like" evidence="2">
    <location>
        <begin position="6"/>
        <end position="111"/>
    </location>
</feature>
<dbReference type="AlphaFoldDB" id="A0AAN7AHT6"/>
<feature type="coiled-coil region" evidence="1">
    <location>
        <begin position="84"/>
        <end position="111"/>
    </location>
</feature>
<keyword evidence="1" id="KW-0175">Coiled coil</keyword>
<sequence>MGSKIVMYAQDPDFSGIDKAFLAELDIKIVHEPEGQALLNYQTFVYGPFVPHDLAATITSRRGLEAPCLLMTHSQVWITNRTYIARYAAIRAEAKKTFDELRDEVKEQQESTDHQGEFTAPAVALQLHETLSIYCRILEGQMAGLLWFLQNRSSHDLPCCPSSESRCKTCMNIHIDHRLLTLEQRESYPLRLEPGWSGI</sequence>
<reference evidence="3" key="1">
    <citation type="journal article" date="2023" name="Mol. Phylogenet. Evol.">
        <title>Genome-scale phylogeny and comparative genomics of the fungal order Sordariales.</title>
        <authorList>
            <person name="Hensen N."/>
            <person name="Bonometti L."/>
            <person name="Westerberg I."/>
            <person name="Brannstrom I.O."/>
            <person name="Guillou S."/>
            <person name="Cros-Aarteil S."/>
            <person name="Calhoun S."/>
            <person name="Haridas S."/>
            <person name="Kuo A."/>
            <person name="Mondo S."/>
            <person name="Pangilinan J."/>
            <person name="Riley R."/>
            <person name="LaButti K."/>
            <person name="Andreopoulos B."/>
            <person name="Lipzen A."/>
            <person name="Chen C."/>
            <person name="Yan M."/>
            <person name="Daum C."/>
            <person name="Ng V."/>
            <person name="Clum A."/>
            <person name="Steindorff A."/>
            <person name="Ohm R.A."/>
            <person name="Martin F."/>
            <person name="Silar P."/>
            <person name="Natvig D.O."/>
            <person name="Lalanne C."/>
            <person name="Gautier V."/>
            <person name="Ament-Velasquez S.L."/>
            <person name="Kruys A."/>
            <person name="Hutchinson M.I."/>
            <person name="Powell A.J."/>
            <person name="Barry K."/>
            <person name="Miller A.N."/>
            <person name="Grigoriev I.V."/>
            <person name="Debuchy R."/>
            <person name="Gladieux P."/>
            <person name="Hiltunen Thoren M."/>
            <person name="Johannesson H."/>
        </authorList>
    </citation>
    <scope>NUCLEOTIDE SEQUENCE</scope>
    <source>
        <strain evidence="3">PSN309</strain>
    </source>
</reference>
<comment type="caution">
    <text evidence="3">The sequence shown here is derived from an EMBL/GenBank/DDBJ whole genome shotgun (WGS) entry which is preliminary data.</text>
</comment>
<name>A0AAN7AHT6_9PEZI</name>
<dbReference type="Proteomes" id="UP001302126">
    <property type="component" value="Unassembled WGS sequence"/>
</dbReference>
<evidence type="ECO:0000313" key="4">
    <source>
        <dbReference type="Proteomes" id="UP001302126"/>
    </source>
</evidence>
<evidence type="ECO:0000256" key="1">
    <source>
        <dbReference type="SAM" id="Coils"/>
    </source>
</evidence>
<evidence type="ECO:0000313" key="3">
    <source>
        <dbReference type="EMBL" id="KAK4189141.1"/>
    </source>
</evidence>
<dbReference type="EMBL" id="MU864379">
    <property type="protein sequence ID" value="KAK4189141.1"/>
    <property type="molecule type" value="Genomic_DNA"/>
</dbReference>
<dbReference type="Pfam" id="PF07985">
    <property type="entry name" value="SRR1"/>
    <property type="match status" value="1"/>
</dbReference>